<feature type="transmembrane region" description="Helical" evidence="7">
    <location>
        <begin position="159"/>
        <end position="178"/>
    </location>
</feature>
<feature type="transmembrane region" description="Helical" evidence="7">
    <location>
        <begin position="42"/>
        <end position="62"/>
    </location>
</feature>
<dbReference type="SUPFAM" id="SSF103473">
    <property type="entry name" value="MFS general substrate transporter"/>
    <property type="match status" value="1"/>
</dbReference>
<feature type="transmembrane region" description="Helical" evidence="7">
    <location>
        <begin position="322"/>
        <end position="344"/>
    </location>
</feature>
<dbReference type="PANTHER" id="PTHR23521">
    <property type="entry name" value="TRANSPORTER MFS SUPERFAMILY"/>
    <property type="match status" value="1"/>
</dbReference>
<comment type="caution">
    <text evidence="8">The sequence shown here is derived from an EMBL/GenBank/DDBJ whole genome shotgun (WGS) entry which is preliminary data.</text>
</comment>
<feature type="transmembrane region" description="Helical" evidence="7">
    <location>
        <begin position="74"/>
        <end position="91"/>
    </location>
</feature>
<comment type="subcellular location">
    <subcellularLocation>
        <location evidence="1">Cell membrane</location>
        <topology evidence="1">Multi-pass membrane protein</topology>
    </subcellularLocation>
</comment>
<sequence>MIKRLVISLSALIFSVFLLMGGNTFVMTLLGVNLGLKAVEPTLIGAIMVCYSIGFVVGSLYGKRIIKRVGHIRAFAVFSAFLGCSTLIYPLTESIIIWSLLRALGGVAVAGCFIVIESWFSAVANNDNRATLFFSYQICTYLAATAGQLLIGFTDPSAFVPFTLGAIVLTVALIPLSLSRMDAPTIENSERVSVKVIINKAPLGLLAALCSGMLITSFYAMAPVYAIQVGLEVEQLSYFMAASVFTFILFAWPLGRLCDQLDRSKIMIWINILVMLSAAGVVFAGTYHLGFLIGFSALYMGMVASIYPVAVAITNDRMDAQYIVAASTTLLLSYGLGSALGPLFSSSMMSWLGAQGLYYGNMGIALLLGAYTWYWRLDVKMVEVADQAQYIPSSAETVGVLATLDPRNEEFVDIPLEEVFLDMEAEEIAEAQACQMDLELPEPDVDDTDEAPILVPHEY</sequence>
<feature type="transmembrane region" description="Helical" evidence="7">
    <location>
        <begin position="356"/>
        <end position="374"/>
    </location>
</feature>
<proteinExistence type="predicted"/>
<accession>A0ABS3NDC3</accession>
<evidence type="ECO:0000256" key="1">
    <source>
        <dbReference type="ARBA" id="ARBA00004651"/>
    </source>
</evidence>
<dbReference type="EMBL" id="JAGDFX010000002">
    <property type="protein sequence ID" value="MBO1518539.1"/>
    <property type="molecule type" value="Genomic_DNA"/>
</dbReference>
<keyword evidence="4 7" id="KW-0812">Transmembrane</keyword>
<dbReference type="InterPro" id="IPR047200">
    <property type="entry name" value="MFS_YcaD-like"/>
</dbReference>
<keyword evidence="6 7" id="KW-0472">Membrane</keyword>
<keyword evidence="3" id="KW-1003">Cell membrane</keyword>
<dbReference type="Pfam" id="PF07690">
    <property type="entry name" value="MFS_1"/>
    <property type="match status" value="1"/>
</dbReference>
<dbReference type="RefSeq" id="WP_208004113.1">
    <property type="nucleotide sequence ID" value="NZ_JAGDFX010000002.1"/>
</dbReference>
<evidence type="ECO:0000256" key="6">
    <source>
        <dbReference type="ARBA" id="ARBA00023136"/>
    </source>
</evidence>
<feature type="transmembrane region" description="Helical" evidence="7">
    <location>
        <begin position="291"/>
        <end position="310"/>
    </location>
</feature>
<gene>
    <name evidence="8" type="ORF">J3U76_02615</name>
</gene>
<name>A0ABS3NDC3_9GAMM</name>
<evidence type="ECO:0000256" key="7">
    <source>
        <dbReference type="SAM" id="Phobius"/>
    </source>
</evidence>
<dbReference type="Proteomes" id="UP000664882">
    <property type="component" value="Unassembled WGS sequence"/>
</dbReference>
<organism evidence="8 9">
    <name type="scientific">Oceanisphaera pacifica</name>
    <dbReference type="NCBI Taxonomy" id="2818389"/>
    <lineage>
        <taxon>Bacteria</taxon>
        <taxon>Pseudomonadati</taxon>
        <taxon>Pseudomonadota</taxon>
        <taxon>Gammaproteobacteria</taxon>
        <taxon>Aeromonadales</taxon>
        <taxon>Aeromonadaceae</taxon>
        <taxon>Oceanisphaera</taxon>
    </lineage>
</organism>
<feature type="transmembrane region" description="Helical" evidence="7">
    <location>
        <begin position="266"/>
        <end position="285"/>
    </location>
</feature>
<evidence type="ECO:0000256" key="5">
    <source>
        <dbReference type="ARBA" id="ARBA00022989"/>
    </source>
</evidence>
<evidence type="ECO:0000256" key="3">
    <source>
        <dbReference type="ARBA" id="ARBA00022475"/>
    </source>
</evidence>
<feature type="transmembrane region" description="Helical" evidence="7">
    <location>
        <begin position="132"/>
        <end position="153"/>
    </location>
</feature>
<evidence type="ECO:0000313" key="8">
    <source>
        <dbReference type="EMBL" id="MBO1518539.1"/>
    </source>
</evidence>
<feature type="transmembrane region" description="Helical" evidence="7">
    <location>
        <begin position="12"/>
        <end position="36"/>
    </location>
</feature>
<feature type="transmembrane region" description="Helical" evidence="7">
    <location>
        <begin position="203"/>
        <end position="224"/>
    </location>
</feature>
<keyword evidence="5 7" id="KW-1133">Transmembrane helix</keyword>
<evidence type="ECO:0000256" key="4">
    <source>
        <dbReference type="ARBA" id="ARBA00022692"/>
    </source>
</evidence>
<feature type="transmembrane region" description="Helical" evidence="7">
    <location>
        <begin position="97"/>
        <end position="120"/>
    </location>
</feature>
<dbReference type="InterPro" id="IPR011701">
    <property type="entry name" value="MFS"/>
</dbReference>
<dbReference type="CDD" id="cd17477">
    <property type="entry name" value="MFS_YcaD_like"/>
    <property type="match status" value="1"/>
</dbReference>
<feature type="transmembrane region" description="Helical" evidence="7">
    <location>
        <begin position="236"/>
        <end position="254"/>
    </location>
</feature>
<dbReference type="PANTHER" id="PTHR23521:SF2">
    <property type="entry name" value="TRANSPORTER MFS SUPERFAMILY"/>
    <property type="match status" value="1"/>
</dbReference>
<protein>
    <submittedName>
        <fullName evidence="8">MFS transporter</fullName>
    </submittedName>
</protein>
<keyword evidence="2" id="KW-0813">Transport</keyword>
<dbReference type="InterPro" id="IPR036259">
    <property type="entry name" value="MFS_trans_sf"/>
</dbReference>
<evidence type="ECO:0000313" key="9">
    <source>
        <dbReference type="Proteomes" id="UP000664882"/>
    </source>
</evidence>
<evidence type="ECO:0000256" key="2">
    <source>
        <dbReference type="ARBA" id="ARBA00022448"/>
    </source>
</evidence>
<reference evidence="8 9" key="1">
    <citation type="submission" date="2021-03" db="EMBL/GenBank/DDBJ databases">
        <title>Oceanisphaera sp. nov., isolated from the intestine.</title>
        <authorList>
            <person name="Zhao L.-H."/>
            <person name="Shi L.-F."/>
        </authorList>
    </citation>
    <scope>NUCLEOTIDE SEQUENCE [LARGE SCALE GENOMIC DNA]</scope>
    <source>
        <strain evidence="8 9">DM8</strain>
    </source>
</reference>
<keyword evidence="9" id="KW-1185">Reference proteome</keyword>
<dbReference type="Gene3D" id="1.20.1250.20">
    <property type="entry name" value="MFS general substrate transporter like domains"/>
    <property type="match status" value="2"/>
</dbReference>